<name>A0A382TWZ5_9ZZZZ</name>
<sequence>YGSDAVTAMVEETGLSEQAAWDEVYLMFASKSQASFDKVGLINGFDSDNFNKTLTGISDPTDGDSDRDGMPDGWEYCYSLYLEVLPVNSFRWSLNPVNPLDIDYDPDADGWYNRAISDKPAEQGYWIEREFNPLPEDQQIANGASSLYYTNIMEFHNGTKPLDSDSDNDSVAMKPVFQDGIVTEYILDLSLSDGREIFKYGTNPLDNDTDGDMMPDYYEHHRGWNETNDNWSSLMKIEVQWQEVTPNNWKPVDFSKGYIGRPSLDWTWFTHDPTDPSDAVQDPDKDGEWACSTSSCEY</sequence>
<reference evidence="2" key="1">
    <citation type="submission" date="2018-05" db="EMBL/GenBank/DDBJ databases">
        <authorList>
            <person name="Lanie J.A."/>
            <person name="Ng W.-L."/>
            <person name="Kazmierczak K.M."/>
            <person name="Andrzejewski T.M."/>
            <person name="Davidsen T.M."/>
            <person name="Wayne K.J."/>
            <person name="Tettelin H."/>
            <person name="Glass J.I."/>
            <person name="Rusch D."/>
            <person name="Podicherti R."/>
            <person name="Tsui H.-C.T."/>
            <person name="Winkler M.E."/>
        </authorList>
    </citation>
    <scope>NUCLEOTIDE SEQUENCE</scope>
</reference>
<accession>A0A382TWZ5</accession>
<feature type="region of interest" description="Disordered" evidence="1">
    <location>
        <begin position="275"/>
        <end position="298"/>
    </location>
</feature>
<feature type="non-terminal residue" evidence="2">
    <location>
        <position position="1"/>
    </location>
</feature>
<evidence type="ECO:0000313" key="2">
    <source>
        <dbReference type="EMBL" id="SVD25948.1"/>
    </source>
</evidence>
<proteinExistence type="predicted"/>
<dbReference type="AlphaFoldDB" id="A0A382TWZ5"/>
<dbReference type="EMBL" id="UINC01139416">
    <property type="protein sequence ID" value="SVD25948.1"/>
    <property type="molecule type" value="Genomic_DNA"/>
</dbReference>
<gene>
    <name evidence="2" type="ORF">METZ01_LOCUS378802</name>
</gene>
<organism evidence="2">
    <name type="scientific">marine metagenome</name>
    <dbReference type="NCBI Taxonomy" id="408172"/>
    <lineage>
        <taxon>unclassified sequences</taxon>
        <taxon>metagenomes</taxon>
        <taxon>ecological metagenomes</taxon>
    </lineage>
</organism>
<feature type="non-terminal residue" evidence="2">
    <location>
        <position position="298"/>
    </location>
</feature>
<protein>
    <submittedName>
        <fullName evidence="2">Uncharacterized protein</fullName>
    </submittedName>
</protein>
<evidence type="ECO:0000256" key="1">
    <source>
        <dbReference type="SAM" id="MobiDB-lite"/>
    </source>
</evidence>